<keyword evidence="2" id="KW-0645">Protease</keyword>
<dbReference type="PROSITE" id="PS00639">
    <property type="entry name" value="THIOL_PROTEASE_HIS"/>
    <property type="match status" value="1"/>
</dbReference>
<dbReference type="AlphaFoldDB" id="H0YRA9"/>
<evidence type="ECO:0000256" key="6">
    <source>
        <dbReference type="ARBA" id="ARBA00023145"/>
    </source>
</evidence>
<reference evidence="11 12" key="1">
    <citation type="journal article" date="2010" name="Nature">
        <title>The genome of a songbird.</title>
        <authorList>
            <person name="Warren W.C."/>
            <person name="Clayton D.F."/>
            <person name="Ellegren H."/>
            <person name="Arnold A.P."/>
            <person name="Hillier L.W."/>
            <person name="Kunstner A."/>
            <person name="Searle S."/>
            <person name="White S."/>
            <person name="Vilella A.J."/>
            <person name="Fairley S."/>
            <person name="Heger A."/>
            <person name="Kong L."/>
            <person name="Ponting C.P."/>
            <person name="Jarvis E.D."/>
            <person name="Mello C.V."/>
            <person name="Minx P."/>
            <person name="Lovell P."/>
            <person name="Velho T.A."/>
            <person name="Ferris M."/>
            <person name="Balakrishnan C.N."/>
            <person name="Sinha S."/>
            <person name="Blatti C."/>
            <person name="London S.E."/>
            <person name="Li Y."/>
            <person name="Lin Y.C."/>
            <person name="George J."/>
            <person name="Sweedler J."/>
            <person name="Southey B."/>
            <person name="Gunaratne P."/>
            <person name="Watson M."/>
            <person name="Nam K."/>
            <person name="Backstrom N."/>
            <person name="Smeds L."/>
            <person name="Nabholz B."/>
            <person name="Itoh Y."/>
            <person name="Whitney O."/>
            <person name="Pfenning A.R."/>
            <person name="Howard J."/>
            <person name="Volker M."/>
            <person name="Skinner B.M."/>
            <person name="Griffin D.K."/>
            <person name="Ye L."/>
            <person name="McLaren W.M."/>
            <person name="Flicek P."/>
            <person name="Quesada V."/>
            <person name="Velasco G."/>
            <person name="Lopez-Otin C."/>
            <person name="Puente X.S."/>
            <person name="Olender T."/>
            <person name="Lancet D."/>
            <person name="Smit A.F."/>
            <person name="Hubley R."/>
            <person name="Konkel M.K."/>
            <person name="Walker J.A."/>
            <person name="Batzer M.A."/>
            <person name="Gu W."/>
            <person name="Pollock D.D."/>
            <person name="Chen L."/>
            <person name="Cheng Z."/>
            <person name="Eichler E.E."/>
            <person name="Stapley J."/>
            <person name="Slate J."/>
            <person name="Ekblom R."/>
            <person name="Birkhead T."/>
            <person name="Burke T."/>
            <person name="Burt D."/>
            <person name="Scharff C."/>
            <person name="Adam I."/>
            <person name="Richard H."/>
            <person name="Sultan M."/>
            <person name="Soldatov A."/>
            <person name="Lehrach H."/>
            <person name="Edwards S.V."/>
            <person name="Yang S.P."/>
            <person name="Li X."/>
            <person name="Graves T."/>
            <person name="Fulton L."/>
            <person name="Nelson J."/>
            <person name="Chinwalla A."/>
            <person name="Hou S."/>
            <person name="Mardis E.R."/>
            <person name="Wilson R.K."/>
        </authorList>
    </citation>
    <scope>NUCLEOTIDE SEQUENCE [LARGE SCALE GENOMIC DNA]</scope>
</reference>
<dbReference type="Gene3D" id="3.90.70.10">
    <property type="entry name" value="Cysteine proteinases"/>
    <property type="match status" value="1"/>
</dbReference>
<dbReference type="InterPro" id="IPR000668">
    <property type="entry name" value="Peptidase_C1A_C"/>
</dbReference>
<evidence type="ECO:0000256" key="4">
    <source>
        <dbReference type="ARBA" id="ARBA00022801"/>
    </source>
</evidence>
<dbReference type="InterPro" id="IPR025660">
    <property type="entry name" value="Pept_his_AS"/>
</dbReference>
<evidence type="ECO:0000313" key="12">
    <source>
        <dbReference type="Proteomes" id="UP000007754"/>
    </source>
</evidence>
<evidence type="ECO:0000313" key="11">
    <source>
        <dbReference type="Ensembl" id="ENSTGUP00000000818.2"/>
    </source>
</evidence>
<proteinExistence type="inferred from homology"/>
<dbReference type="GeneTree" id="ENSGT00940000167025"/>
<dbReference type="InterPro" id="IPR039417">
    <property type="entry name" value="Peptidase_C1A_papain-like"/>
</dbReference>
<evidence type="ECO:0000256" key="2">
    <source>
        <dbReference type="ARBA" id="ARBA00022670"/>
    </source>
</evidence>
<keyword evidence="12" id="KW-1185">Reference proteome</keyword>
<reference evidence="11" key="3">
    <citation type="submission" date="2025-09" db="UniProtKB">
        <authorList>
            <consortium name="Ensembl"/>
        </authorList>
    </citation>
    <scope>IDENTIFICATION</scope>
</reference>
<dbReference type="Pfam" id="PF08246">
    <property type="entry name" value="Inhibitor_I29"/>
    <property type="match status" value="1"/>
</dbReference>
<dbReference type="PRINTS" id="PR00705">
    <property type="entry name" value="PAPAIN"/>
</dbReference>
<dbReference type="CDD" id="cd02248">
    <property type="entry name" value="Peptidase_C1A"/>
    <property type="match status" value="1"/>
</dbReference>
<dbReference type="SMART" id="SM00645">
    <property type="entry name" value="Pept_C1"/>
    <property type="match status" value="1"/>
</dbReference>
<feature type="domain" description="Cathepsin propeptide inhibitor" evidence="10">
    <location>
        <begin position="194"/>
        <end position="253"/>
    </location>
</feature>
<dbReference type="InParanoid" id="H0YRA9"/>
<keyword evidence="8" id="KW-0325">Glycoprotein</keyword>
<dbReference type="InterPro" id="IPR038765">
    <property type="entry name" value="Papain-like_cys_pep_sf"/>
</dbReference>
<sequence>MLEWKTSWHLHSQSGWDKGAVTALDLGKPRQWKLWLLEGLRHLISVLAMLSAPPEQLEQLRNPRVPQRRSGVSTASSGCVCAGQRKGCKLILENPLGGILVKSQTSQLRAGTQGRLQARPLHRNLLPLLLPLGAGTDFCASPRFSCSQPLGCSAQGPLTHSCHPQPCAMALSLGLLLALLGCATAPDPALEEAWQGWKSLHAKEYLGEAEALRRQVWEQNLRRIQQHNREERQGKHSYRLAMNRFGDLTNQEFNELMNGYTPVPREEPAEFQTSAALESPMKVDWRAKGYVTPVKFQGDCGSCWAFSATGALEGLTFRQTGKLVALSEQNLIDCTKNLGNMGCRGGYTQRAFQYVRDNSGLSSERAYPYTGTDNSPCRYEPSYKAANCSGFRTVPRGSEAALAQAVAAVGPVSVAVDASSYTFRFYSSGIFTCPYGQQQLNHAMLLVGYNTAHLGTYNVNYWILKNSWSEGWGQKGYMFLLKNAHNQCGVASDGSYPVA</sequence>
<dbReference type="Pfam" id="PF00112">
    <property type="entry name" value="Peptidase_C1"/>
    <property type="match status" value="1"/>
</dbReference>
<protein>
    <recommendedName>
        <fullName evidence="13">Cathepsin L1-like</fullName>
    </recommendedName>
</protein>
<dbReference type="Ensembl" id="ENSTGUT00000000829.2">
    <property type="protein sequence ID" value="ENSTGUP00000000818.2"/>
    <property type="gene ID" value="ENSTGUG00000000802.2"/>
</dbReference>
<keyword evidence="5" id="KW-0788">Thiol protease</keyword>
<evidence type="ECO:0008006" key="13">
    <source>
        <dbReference type="Google" id="ProtNLM"/>
    </source>
</evidence>
<dbReference type="GO" id="GO:0006508">
    <property type="term" value="P:proteolysis"/>
    <property type="evidence" value="ECO:0007669"/>
    <property type="project" value="UniProtKB-KW"/>
</dbReference>
<dbReference type="InterPro" id="IPR013201">
    <property type="entry name" value="Prot_inhib_I29"/>
</dbReference>
<dbReference type="InterPro" id="IPR013128">
    <property type="entry name" value="Peptidase_C1A"/>
</dbReference>
<dbReference type="SMART" id="SM00848">
    <property type="entry name" value="Inhibitor_I29"/>
    <property type="match status" value="1"/>
</dbReference>
<dbReference type="GO" id="GO:0005615">
    <property type="term" value="C:extracellular space"/>
    <property type="evidence" value="ECO:0007669"/>
    <property type="project" value="UniProtKB-ARBA"/>
</dbReference>
<keyword evidence="4" id="KW-0378">Hydrolase</keyword>
<dbReference type="PROSITE" id="PS00139">
    <property type="entry name" value="THIOL_PROTEASE_CYS"/>
    <property type="match status" value="1"/>
</dbReference>
<evidence type="ECO:0000259" key="10">
    <source>
        <dbReference type="SMART" id="SM00848"/>
    </source>
</evidence>
<dbReference type="FunFam" id="1.10.287.2250:FF:000003">
    <property type="entry name" value="Cathepsin L"/>
    <property type="match status" value="1"/>
</dbReference>
<dbReference type="OMA" id="GKCDASK"/>
<dbReference type="PANTHER" id="PTHR12411">
    <property type="entry name" value="CYSTEINE PROTEASE FAMILY C1-RELATED"/>
    <property type="match status" value="1"/>
</dbReference>
<keyword evidence="6" id="KW-0865">Zymogen</keyword>
<dbReference type="STRING" id="59729.ENSTGUP00000000818"/>
<evidence type="ECO:0000256" key="8">
    <source>
        <dbReference type="ARBA" id="ARBA00023180"/>
    </source>
</evidence>
<keyword evidence="3" id="KW-0732">Signal</keyword>
<evidence type="ECO:0000256" key="5">
    <source>
        <dbReference type="ARBA" id="ARBA00022807"/>
    </source>
</evidence>
<dbReference type="Proteomes" id="UP000007754">
    <property type="component" value="Chromosome 28"/>
</dbReference>
<dbReference type="HOGENOM" id="CLU_012184_1_2_1"/>
<organism evidence="11 12">
    <name type="scientific">Taeniopygia guttata</name>
    <name type="common">Zebra finch</name>
    <name type="synonym">Poephila guttata</name>
    <dbReference type="NCBI Taxonomy" id="59729"/>
    <lineage>
        <taxon>Eukaryota</taxon>
        <taxon>Metazoa</taxon>
        <taxon>Chordata</taxon>
        <taxon>Craniata</taxon>
        <taxon>Vertebrata</taxon>
        <taxon>Euteleostomi</taxon>
        <taxon>Archelosauria</taxon>
        <taxon>Archosauria</taxon>
        <taxon>Dinosauria</taxon>
        <taxon>Saurischia</taxon>
        <taxon>Theropoda</taxon>
        <taxon>Coelurosauria</taxon>
        <taxon>Aves</taxon>
        <taxon>Neognathae</taxon>
        <taxon>Neoaves</taxon>
        <taxon>Telluraves</taxon>
        <taxon>Australaves</taxon>
        <taxon>Passeriformes</taxon>
        <taxon>Passeroidea</taxon>
        <taxon>Estrildidae</taxon>
        <taxon>Estrildinae</taxon>
        <taxon>Taeniopygia</taxon>
    </lineage>
</organism>
<gene>
    <name evidence="11" type="primary">LOC100226165</name>
</gene>
<evidence type="ECO:0000256" key="1">
    <source>
        <dbReference type="ARBA" id="ARBA00008455"/>
    </source>
</evidence>
<reference evidence="11" key="2">
    <citation type="submission" date="2025-08" db="UniProtKB">
        <authorList>
            <consortium name="Ensembl"/>
        </authorList>
    </citation>
    <scope>IDENTIFICATION</scope>
</reference>
<evidence type="ECO:0000256" key="7">
    <source>
        <dbReference type="ARBA" id="ARBA00023157"/>
    </source>
</evidence>
<keyword evidence="7" id="KW-1015">Disulfide bond</keyword>
<dbReference type="GO" id="GO:0008234">
    <property type="term" value="F:cysteine-type peptidase activity"/>
    <property type="evidence" value="ECO:0007669"/>
    <property type="project" value="UniProtKB-KW"/>
</dbReference>
<dbReference type="SUPFAM" id="SSF54001">
    <property type="entry name" value="Cysteine proteinases"/>
    <property type="match status" value="1"/>
</dbReference>
<name>H0YRA9_TAEGU</name>
<evidence type="ECO:0000256" key="3">
    <source>
        <dbReference type="ARBA" id="ARBA00022729"/>
    </source>
</evidence>
<dbReference type="FunFam" id="3.90.70.10:FF:000006">
    <property type="entry name" value="Cathepsin S"/>
    <property type="match status" value="1"/>
</dbReference>
<dbReference type="PROSITE" id="PS00640">
    <property type="entry name" value="THIOL_PROTEASE_ASN"/>
    <property type="match status" value="1"/>
</dbReference>
<feature type="domain" description="Peptidase C1A papain C-terminal" evidence="9">
    <location>
        <begin position="279"/>
        <end position="498"/>
    </location>
</feature>
<dbReference type="InterPro" id="IPR000169">
    <property type="entry name" value="Pept_cys_AS"/>
</dbReference>
<dbReference type="InterPro" id="IPR025661">
    <property type="entry name" value="Pept_asp_AS"/>
</dbReference>
<comment type="similarity">
    <text evidence="1">Belongs to the peptidase C1 family.</text>
</comment>
<accession>H0YRA9</accession>
<evidence type="ECO:0000259" key="9">
    <source>
        <dbReference type="SMART" id="SM00645"/>
    </source>
</evidence>